<dbReference type="InterPro" id="IPR016181">
    <property type="entry name" value="Acyl_CoA_acyltransferase"/>
</dbReference>
<dbReference type="InterPro" id="IPR000182">
    <property type="entry name" value="GNAT_dom"/>
</dbReference>
<protein>
    <submittedName>
        <fullName evidence="4">GCN5-related N-acetyltransferase</fullName>
    </submittedName>
</protein>
<dbReference type="PANTHER" id="PTHR43877:SF1">
    <property type="entry name" value="ACETYLTRANSFERASE"/>
    <property type="match status" value="1"/>
</dbReference>
<proteinExistence type="predicted"/>
<dbReference type="PANTHER" id="PTHR43877">
    <property type="entry name" value="AMINOALKYLPHOSPHONATE N-ACETYLTRANSFERASE-RELATED-RELATED"/>
    <property type="match status" value="1"/>
</dbReference>
<dbReference type="PROSITE" id="PS51186">
    <property type="entry name" value="GNAT"/>
    <property type="match status" value="1"/>
</dbReference>
<name>B9XQD6_PEDPL</name>
<dbReference type="GO" id="GO:0016747">
    <property type="term" value="F:acyltransferase activity, transferring groups other than amino-acyl groups"/>
    <property type="evidence" value="ECO:0007669"/>
    <property type="project" value="InterPro"/>
</dbReference>
<evidence type="ECO:0000256" key="2">
    <source>
        <dbReference type="ARBA" id="ARBA00023315"/>
    </source>
</evidence>
<dbReference type="STRING" id="320771.Cflav_PD1135"/>
<sequence>MKFRFATTEDCPLLAELNHQLIRDEGHRNPMTVPELEQRMQGWLSGEYRAVIYEDGGEVVAYSLFSEQPDQIYLRQLFVVRHRRRQGFGLQAVQILRSQVWPKGKRLTVDVLVANQGGVAFWRKIGYKDYCLTLEIPPDSALRA</sequence>
<dbReference type="Proteomes" id="UP000003688">
    <property type="component" value="Unassembled WGS sequence"/>
</dbReference>
<evidence type="ECO:0000313" key="4">
    <source>
        <dbReference type="EMBL" id="EEF57960.1"/>
    </source>
</evidence>
<dbReference type="EMBL" id="ABOX02000053">
    <property type="protein sequence ID" value="EEF57960.1"/>
    <property type="molecule type" value="Genomic_DNA"/>
</dbReference>
<comment type="caution">
    <text evidence="4">The sequence shown here is derived from an EMBL/GenBank/DDBJ whole genome shotgun (WGS) entry which is preliminary data.</text>
</comment>
<dbReference type="SUPFAM" id="SSF55729">
    <property type="entry name" value="Acyl-CoA N-acyltransferases (Nat)"/>
    <property type="match status" value="1"/>
</dbReference>
<evidence type="ECO:0000256" key="1">
    <source>
        <dbReference type="ARBA" id="ARBA00022679"/>
    </source>
</evidence>
<feature type="domain" description="N-acetyltransferase" evidence="3">
    <location>
        <begin position="1"/>
        <end position="144"/>
    </location>
</feature>
<evidence type="ECO:0000259" key="3">
    <source>
        <dbReference type="PROSITE" id="PS51186"/>
    </source>
</evidence>
<keyword evidence="1 4" id="KW-0808">Transferase</keyword>
<reference evidence="4 5" key="1">
    <citation type="journal article" date="2011" name="J. Bacteriol.">
        <title>Genome sequence of 'Pedosphaera parvula' Ellin514, an aerobic Verrucomicrobial isolate from pasture soil.</title>
        <authorList>
            <person name="Kant R."/>
            <person name="van Passel M.W."/>
            <person name="Sangwan P."/>
            <person name="Palva A."/>
            <person name="Lucas S."/>
            <person name="Copeland A."/>
            <person name="Lapidus A."/>
            <person name="Glavina Del Rio T."/>
            <person name="Dalin E."/>
            <person name="Tice H."/>
            <person name="Bruce D."/>
            <person name="Goodwin L."/>
            <person name="Pitluck S."/>
            <person name="Chertkov O."/>
            <person name="Larimer F.W."/>
            <person name="Land M.L."/>
            <person name="Hauser L."/>
            <person name="Brettin T.S."/>
            <person name="Detter J.C."/>
            <person name="Han S."/>
            <person name="de Vos W.M."/>
            <person name="Janssen P.H."/>
            <person name="Smidt H."/>
        </authorList>
    </citation>
    <scope>NUCLEOTIDE SEQUENCE [LARGE SCALE GENOMIC DNA]</scope>
    <source>
        <strain evidence="4 5">Ellin514</strain>
    </source>
</reference>
<keyword evidence="2" id="KW-0012">Acyltransferase</keyword>
<organism evidence="4 5">
    <name type="scientific">Pedosphaera parvula (strain Ellin514)</name>
    <dbReference type="NCBI Taxonomy" id="320771"/>
    <lineage>
        <taxon>Bacteria</taxon>
        <taxon>Pseudomonadati</taxon>
        <taxon>Verrucomicrobiota</taxon>
        <taxon>Pedosphaerae</taxon>
        <taxon>Pedosphaerales</taxon>
        <taxon>Pedosphaeraceae</taxon>
        <taxon>Pedosphaera</taxon>
    </lineage>
</organism>
<evidence type="ECO:0000313" key="5">
    <source>
        <dbReference type="Proteomes" id="UP000003688"/>
    </source>
</evidence>
<dbReference type="InterPro" id="IPR050832">
    <property type="entry name" value="Bact_Acetyltransf"/>
</dbReference>
<dbReference type="Pfam" id="PF00583">
    <property type="entry name" value="Acetyltransf_1"/>
    <property type="match status" value="1"/>
</dbReference>
<keyword evidence="5" id="KW-1185">Reference proteome</keyword>
<dbReference type="Gene3D" id="3.40.630.30">
    <property type="match status" value="1"/>
</dbReference>
<accession>B9XQD6</accession>
<dbReference type="RefSeq" id="WP_007418022.1">
    <property type="nucleotide sequence ID" value="NZ_ABOX02000053.1"/>
</dbReference>
<dbReference type="AlphaFoldDB" id="B9XQD6"/>
<gene>
    <name evidence="4" type="ORF">Cflav_PD1135</name>
</gene>
<dbReference type="CDD" id="cd04301">
    <property type="entry name" value="NAT_SF"/>
    <property type="match status" value="1"/>
</dbReference>